<sequence length="112" mass="12742">MHRIPSELRSQGFITFWSEVRLKQFFFSNRVTFREERAPLLYFEALLCYEYVGVAPPPRRNYGASATLGSPRGLVALIYIFLALSLGCDHTSTNALDPIRTPQISVLGPEQY</sequence>
<protein>
    <submittedName>
        <fullName evidence="1">Uncharacterized protein</fullName>
    </submittedName>
</protein>
<reference evidence="1 2" key="1">
    <citation type="journal article" date="2023" name="Science">
        <title>Complex scaffold remodeling in plant triterpene biosynthesis.</title>
        <authorList>
            <person name="De La Pena R."/>
            <person name="Hodgson H."/>
            <person name="Liu J.C."/>
            <person name="Stephenson M.J."/>
            <person name="Martin A.C."/>
            <person name="Owen C."/>
            <person name="Harkess A."/>
            <person name="Leebens-Mack J."/>
            <person name="Jimenez L.E."/>
            <person name="Osbourn A."/>
            <person name="Sattely E.S."/>
        </authorList>
    </citation>
    <scope>NUCLEOTIDE SEQUENCE [LARGE SCALE GENOMIC DNA]</scope>
    <source>
        <strain evidence="2">cv. JPN11</strain>
        <tissue evidence="1">Leaf</tissue>
    </source>
</reference>
<organism evidence="1 2">
    <name type="scientific">Melia azedarach</name>
    <name type="common">Chinaberry tree</name>
    <dbReference type="NCBI Taxonomy" id="155640"/>
    <lineage>
        <taxon>Eukaryota</taxon>
        <taxon>Viridiplantae</taxon>
        <taxon>Streptophyta</taxon>
        <taxon>Embryophyta</taxon>
        <taxon>Tracheophyta</taxon>
        <taxon>Spermatophyta</taxon>
        <taxon>Magnoliopsida</taxon>
        <taxon>eudicotyledons</taxon>
        <taxon>Gunneridae</taxon>
        <taxon>Pentapetalae</taxon>
        <taxon>rosids</taxon>
        <taxon>malvids</taxon>
        <taxon>Sapindales</taxon>
        <taxon>Meliaceae</taxon>
        <taxon>Melia</taxon>
    </lineage>
</organism>
<accession>A0ACC1WU39</accession>
<comment type="caution">
    <text evidence="1">The sequence shown here is derived from an EMBL/GenBank/DDBJ whole genome shotgun (WGS) entry which is preliminary data.</text>
</comment>
<evidence type="ECO:0000313" key="1">
    <source>
        <dbReference type="EMBL" id="KAJ4702665.1"/>
    </source>
</evidence>
<gene>
    <name evidence="1" type="ORF">OWV82_022676</name>
</gene>
<dbReference type="EMBL" id="CM051406">
    <property type="protein sequence ID" value="KAJ4702665.1"/>
    <property type="molecule type" value="Genomic_DNA"/>
</dbReference>
<proteinExistence type="predicted"/>
<keyword evidence="2" id="KW-1185">Reference proteome</keyword>
<name>A0ACC1WU39_MELAZ</name>
<evidence type="ECO:0000313" key="2">
    <source>
        <dbReference type="Proteomes" id="UP001164539"/>
    </source>
</evidence>
<dbReference type="Proteomes" id="UP001164539">
    <property type="component" value="Chromosome 13"/>
</dbReference>